<feature type="domain" description="Sulfatase N-terminal" evidence="2">
    <location>
        <begin position="221"/>
        <end position="464"/>
    </location>
</feature>
<evidence type="ECO:0000256" key="1">
    <source>
        <dbReference type="SAM" id="Phobius"/>
    </source>
</evidence>
<dbReference type="EMBL" id="AWWI01000117">
    <property type="protein sequence ID" value="PIL18946.1"/>
    <property type="molecule type" value="Genomic_DNA"/>
</dbReference>
<keyword evidence="1" id="KW-0812">Transmembrane</keyword>
<keyword evidence="1" id="KW-1133">Transmembrane helix</keyword>
<dbReference type="SUPFAM" id="SSF53649">
    <property type="entry name" value="Alkaline phosphatase-like"/>
    <property type="match status" value="1"/>
</dbReference>
<dbReference type="InterPro" id="IPR000917">
    <property type="entry name" value="Sulfatase_N"/>
</dbReference>
<gene>
    <name evidence="3" type="ORF">P775_16910</name>
</gene>
<reference evidence="3 4" key="1">
    <citation type="submission" date="2013-09" db="EMBL/GenBank/DDBJ databases">
        <title>Genome sequencing of Phaeobacter antarcticus sp. nov. SM1211.</title>
        <authorList>
            <person name="Zhang X.-Y."/>
            <person name="Liu C."/>
            <person name="Chen X.-L."/>
            <person name="Xie B.-B."/>
            <person name="Qin Q.-L."/>
            <person name="Rong J.-C."/>
            <person name="Zhang Y.-Z."/>
        </authorList>
    </citation>
    <scope>NUCLEOTIDE SEQUENCE [LARGE SCALE GENOMIC DNA]</scope>
    <source>
        <strain evidence="3 4">SM1211</strain>
    </source>
</reference>
<feature type="transmembrane region" description="Helical" evidence="1">
    <location>
        <begin position="105"/>
        <end position="129"/>
    </location>
</feature>
<protein>
    <recommendedName>
        <fullName evidence="2">Sulfatase N-terminal domain-containing protein</fullName>
    </recommendedName>
</protein>
<dbReference type="Gene3D" id="3.40.720.10">
    <property type="entry name" value="Alkaline Phosphatase, subunit A"/>
    <property type="match status" value="1"/>
</dbReference>
<dbReference type="Proteomes" id="UP000231259">
    <property type="component" value="Unassembled WGS sequence"/>
</dbReference>
<sequence length="527" mass="56520">MAAGLLLYLVLALPNTPQGFSGLPAVPLEWPVLVLGLILWPARLRGGREICLGLCLVVMLIVLLKGADIAMLSALNRPFSPVVDMFLIRAGLNVLAGSIGTPAAWLLVAGGALVFLGLAVLVFLALRSLTRLSPPLRARPALRITLVAATALAVADLGQSRGLWQLPLDPPGAALNATIATAQIARSATALSDLRDFRAAAAQDPYASSTGLFDKTGGHDIIVLFIESYGRSSFDNPLYADTHVPTLRRAESQLAKAGYAMQSGWLTSPTAGGQSWLAHGTLASGLATSDQGRYGALLASDRQNLFHLAQASGFRTAAVMPAITLPWPEGETMGFDTILAAKDLNYAGQPFNWITMPDQYTLSAFEALLPPDPRADFIQIALISSHAPWVPIPEMIDWADVGDGRVFDDWATSGDPPAVVWQDPDRVRDQYRRAIDYALQAAMEYAARRGDQPLFLILGDHQPAGFVAGIDSRDVPAHLIGPPDLVAEAAGWGWRDGLVPDGNTPVWPMEDFRDRFIRAFSREQGGI</sequence>
<feature type="transmembrane region" description="Helical" evidence="1">
    <location>
        <begin position="141"/>
        <end position="158"/>
    </location>
</feature>
<comment type="caution">
    <text evidence="3">The sequence shown here is derived from an EMBL/GenBank/DDBJ whole genome shotgun (WGS) entry which is preliminary data.</text>
</comment>
<feature type="transmembrane region" description="Helical" evidence="1">
    <location>
        <begin position="46"/>
        <end position="67"/>
    </location>
</feature>
<keyword evidence="1" id="KW-0472">Membrane</keyword>
<dbReference type="RefSeq" id="WP_342749659.1">
    <property type="nucleotide sequence ID" value="NZ_AWWI01000117.1"/>
</dbReference>
<dbReference type="Pfam" id="PF00884">
    <property type="entry name" value="Sulfatase"/>
    <property type="match status" value="1"/>
</dbReference>
<keyword evidence="4" id="KW-1185">Reference proteome</keyword>
<organism evidence="3 4">
    <name type="scientific">Puniceibacterium antarcticum</name>
    <dbReference type="NCBI Taxonomy" id="1206336"/>
    <lineage>
        <taxon>Bacteria</taxon>
        <taxon>Pseudomonadati</taxon>
        <taxon>Pseudomonadota</taxon>
        <taxon>Alphaproteobacteria</taxon>
        <taxon>Rhodobacterales</taxon>
        <taxon>Paracoccaceae</taxon>
        <taxon>Puniceibacterium</taxon>
    </lineage>
</organism>
<accession>A0A2G8RBJ4</accession>
<evidence type="ECO:0000313" key="3">
    <source>
        <dbReference type="EMBL" id="PIL18946.1"/>
    </source>
</evidence>
<evidence type="ECO:0000313" key="4">
    <source>
        <dbReference type="Proteomes" id="UP000231259"/>
    </source>
</evidence>
<evidence type="ECO:0000259" key="2">
    <source>
        <dbReference type="Pfam" id="PF00884"/>
    </source>
</evidence>
<dbReference type="AlphaFoldDB" id="A0A2G8RBJ4"/>
<name>A0A2G8RBJ4_9RHOB</name>
<proteinExistence type="predicted"/>
<dbReference type="InterPro" id="IPR017850">
    <property type="entry name" value="Alkaline_phosphatase_core_sf"/>
</dbReference>